<dbReference type="PANTHER" id="PTHR37024:SF3">
    <property type="entry name" value="TYPE VI SECRETION SYSTEM PROTEIN TSSA"/>
    <property type="match status" value="1"/>
</dbReference>
<dbReference type="InterPro" id="IPR017739">
    <property type="entry name" value="T6SS-assoc_VCA0119"/>
</dbReference>
<dbReference type="RefSeq" id="WP_130591985.1">
    <property type="nucleotide sequence ID" value="NZ_CP034752.1"/>
</dbReference>
<gene>
    <name evidence="2" type="primary">tssA</name>
    <name evidence="2" type="ORF">EKN56_11930</name>
</gene>
<sequence length="466" mass="52590">MEFIAQHPWRDLLLKPLSPAQQQQAIASNNSDWEYIDSEMAKLGTISHETVNIADVQDRILNLFAEETKDFRLLAHLANTLQRSERPASILLAIALLADYVETYWDIAAPQKNKRRIAQMIIQRFSNAKEAFCHAAIEEEREQSTKEFIRLKQLWQSDSALCEELDKLIVSYAKSSITELPVAQTVSPAPASHSASVPTSQAQPAVASKPLPHVHLDDSSERAWSKTLLKIAEIEAERSFSTPLCFQLRRHAIWFNASVPPAAGNHVTTVPPLPAEKISEFDREFSQASYALWAKVENTIAYSPYWFDGHCLSARIADKLGHSGIADVIRNELKYFLERFPDCQSLCFSNGAPFMNEKTQKWFNQKESRQATNEEYQQALALFDTEGLQAALDSLEQAASDQPRSLSYSQLSTIQLLKQAGCHKIANHQLENLIHRTTQLSAQEWEPSFFDSCNELKETLGNKESS</sequence>
<dbReference type="KEGG" id="prag:EKN56_11930"/>
<dbReference type="InterPro" id="IPR010657">
    <property type="entry name" value="ImpA_N"/>
</dbReference>
<dbReference type="Pfam" id="PF16989">
    <property type="entry name" value="T6SS_VasJ"/>
    <property type="match status" value="1"/>
</dbReference>
<organism evidence="2 3">
    <name type="scientific">Limnobaculum zhutongyuii</name>
    <dbReference type="NCBI Taxonomy" id="2498113"/>
    <lineage>
        <taxon>Bacteria</taxon>
        <taxon>Pseudomonadati</taxon>
        <taxon>Pseudomonadota</taxon>
        <taxon>Gammaproteobacteria</taxon>
        <taxon>Enterobacterales</taxon>
        <taxon>Budviciaceae</taxon>
        <taxon>Limnobaculum</taxon>
    </lineage>
</organism>
<dbReference type="Pfam" id="PF06812">
    <property type="entry name" value="ImpA_N"/>
    <property type="match status" value="1"/>
</dbReference>
<dbReference type="EMBL" id="CP034752">
    <property type="protein sequence ID" value="QBH97043.1"/>
    <property type="molecule type" value="Genomic_DNA"/>
</dbReference>
<dbReference type="OrthoDB" id="1522895at2"/>
<evidence type="ECO:0000313" key="3">
    <source>
        <dbReference type="Proteomes" id="UP000293154"/>
    </source>
</evidence>
<name>A0A411WLE4_9GAMM</name>
<evidence type="ECO:0000259" key="1">
    <source>
        <dbReference type="Pfam" id="PF06812"/>
    </source>
</evidence>
<evidence type="ECO:0000313" key="2">
    <source>
        <dbReference type="EMBL" id="QBH97043.1"/>
    </source>
</evidence>
<dbReference type="PANTHER" id="PTHR37024">
    <property type="entry name" value="TYPE VI SECRETION SYSTEM DUF2094 AND IMPA-RELATED DOMAIN PROTEIN"/>
    <property type="match status" value="1"/>
</dbReference>
<feature type="domain" description="ImpA N-terminal" evidence="1">
    <location>
        <begin position="14"/>
        <end position="116"/>
    </location>
</feature>
<accession>A0A411WLE4</accession>
<dbReference type="NCBIfam" id="TIGR03362">
    <property type="entry name" value="VI_chp_7"/>
    <property type="match status" value="1"/>
</dbReference>
<keyword evidence="3" id="KW-1185">Reference proteome</keyword>
<proteinExistence type="predicted"/>
<reference evidence="2 3" key="1">
    <citation type="submission" date="2019-03" db="EMBL/GenBank/DDBJ databases">
        <title>Pragia sp. nov. isolated from the gut tract of Carduelis flavirostris.</title>
        <authorList>
            <person name="Ge Y."/>
        </authorList>
    </citation>
    <scope>NUCLEOTIDE SEQUENCE [LARGE SCALE GENOMIC DNA]</scope>
    <source>
        <strain evidence="2 3">CF-458</strain>
    </source>
</reference>
<dbReference type="AlphaFoldDB" id="A0A411WLE4"/>
<dbReference type="Proteomes" id="UP000293154">
    <property type="component" value="Chromosome"/>
</dbReference>
<protein>
    <submittedName>
        <fullName evidence="2">Type VI secretion system protein TssA</fullName>
    </submittedName>
</protein>